<keyword evidence="1" id="KW-0732">Signal</keyword>
<dbReference type="EMBL" id="CU466930">
    <property type="protein sequence ID" value="CAO81707.1"/>
    <property type="molecule type" value="Genomic_DNA"/>
</dbReference>
<evidence type="ECO:0000256" key="1">
    <source>
        <dbReference type="SAM" id="SignalP"/>
    </source>
</evidence>
<dbReference type="Proteomes" id="UP000002019">
    <property type="component" value="Chromosome"/>
</dbReference>
<dbReference type="InterPro" id="IPR026444">
    <property type="entry name" value="Secre_tail"/>
</dbReference>
<name>B0VJM2_CLOAI</name>
<dbReference type="NCBIfam" id="TIGR04183">
    <property type="entry name" value="Por_Secre_tail"/>
    <property type="match status" value="1"/>
</dbReference>
<protein>
    <recommendedName>
        <fullName evidence="2">Secretion system C-terminal sorting domain-containing protein</fullName>
    </recommendedName>
</protein>
<feature type="signal peptide" evidence="1">
    <location>
        <begin position="1"/>
        <end position="20"/>
    </location>
</feature>
<reference evidence="3 4" key="1">
    <citation type="journal article" date="2008" name="J. Bacteriol.">
        <title>'Candidatus Cloacamonas acidaminovorans': genome sequence reconstruction provides a first glimpse of a new bacterial division.</title>
        <authorList>
            <person name="Pelletier E."/>
            <person name="Kreimeyer A."/>
            <person name="Bocs S."/>
            <person name="Rouy Z."/>
            <person name="Gyapay G."/>
            <person name="Chouari R."/>
            <person name="Riviere D."/>
            <person name="Ganesan A."/>
            <person name="Daegelen P."/>
            <person name="Sghir A."/>
            <person name="Cohen G.N."/>
            <person name="Medigue C."/>
            <person name="Weissenbach J."/>
            <person name="Le Paslier D."/>
        </authorList>
    </citation>
    <scope>NUCLEOTIDE SEQUENCE [LARGE SCALE GENOMIC DNA]</scope>
    <source>
        <strain evidence="4">Evry</strain>
    </source>
</reference>
<dbReference type="Pfam" id="PF18962">
    <property type="entry name" value="Por_Secre_tail"/>
    <property type="match status" value="1"/>
</dbReference>
<dbReference type="HOGENOM" id="CLU_610726_0_0_0"/>
<evidence type="ECO:0000313" key="4">
    <source>
        <dbReference type="Proteomes" id="UP000002019"/>
    </source>
</evidence>
<evidence type="ECO:0000313" key="3">
    <source>
        <dbReference type="EMBL" id="CAO81707.1"/>
    </source>
</evidence>
<feature type="domain" description="Secretion system C-terminal sorting" evidence="2">
    <location>
        <begin position="368"/>
        <end position="440"/>
    </location>
</feature>
<dbReference type="KEGG" id="caci:CLOAM1880"/>
<proteinExistence type="predicted"/>
<accession>B0VJM2</accession>
<keyword evidence="4" id="KW-1185">Reference proteome</keyword>
<dbReference type="AlphaFoldDB" id="B0VJM2"/>
<sequence>MKMKYIYLIFALLACSILFAQPTYMPVTTIAEDFGATWCLNCPLAWQGLQAVHSVTHNGEFISARLFTESGSLSNYMVDERFDYYNIIGLPNVIFNGKISLEGIGAGTADGTDYLNALSVYRYSASPVKIVPTNFSFERGLISGSVIMISPDVTISDARLVYYLLEDNVGEEDHIVRAVLYDENVSLSGIGDTYNFNQTFNLNPSWVVSNLWGIVFLQLPNKTILQCISSLPLPEYNFRAAMDWSRYITGDANTNYLSAPLWFFNLGAAENYTMHLEADNAPADWYFNYCDETGNCYPGSIDRPFSMSAGEALSFHLNLTVGSSAIVDFRFVVSSPHIGSYSIPFRYDAGTPVIDETNNPSALMINNLYPNPVSGTAVFRLLSPKNNDSATIEIYNVKGQKVQCLTAINLHNGINEISFVPDSSLPNGVYFYRLQNTSSKAGRFLLLQ</sequence>
<evidence type="ECO:0000259" key="2">
    <source>
        <dbReference type="Pfam" id="PF18962"/>
    </source>
</evidence>
<feature type="chain" id="PRO_5002757900" description="Secretion system C-terminal sorting domain-containing protein" evidence="1">
    <location>
        <begin position="21"/>
        <end position="448"/>
    </location>
</feature>
<dbReference type="PROSITE" id="PS51257">
    <property type="entry name" value="PROKAR_LIPOPROTEIN"/>
    <property type="match status" value="1"/>
</dbReference>
<gene>
    <name evidence="3" type="ordered locus">CLOAM1880</name>
</gene>
<dbReference type="STRING" id="459349.CLOAM1880"/>
<organism evidence="3 4">
    <name type="scientific">Cloacimonas acidaminovorans (strain Evry)</name>
    <dbReference type="NCBI Taxonomy" id="459349"/>
    <lineage>
        <taxon>Bacteria</taxon>
        <taxon>Pseudomonadati</taxon>
        <taxon>Candidatus Cloacimonadota</taxon>
        <taxon>Candidatus Cloacimonadia</taxon>
        <taxon>Candidatus Cloacimonadales</taxon>
        <taxon>Candidatus Cloacimonadaceae</taxon>
        <taxon>Candidatus Cloacimonas</taxon>
    </lineage>
</organism>